<dbReference type="AlphaFoldDB" id="A0A2M4B2K3"/>
<name>A0A2M4B2K3_9DIPT</name>
<protein>
    <submittedName>
        <fullName evidence="1">Putative secreted protein</fullName>
    </submittedName>
</protein>
<organism evidence="1">
    <name type="scientific">Anopheles triannulatus</name>
    <dbReference type="NCBI Taxonomy" id="58253"/>
    <lineage>
        <taxon>Eukaryota</taxon>
        <taxon>Metazoa</taxon>
        <taxon>Ecdysozoa</taxon>
        <taxon>Arthropoda</taxon>
        <taxon>Hexapoda</taxon>
        <taxon>Insecta</taxon>
        <taxon>Pterygota</taxon>
        <taxon>Neoptera</taxon>
        <taxon>Endopterygota</taxon>
        <taxon>Diptera</taxon>
        <taxon>Nematocera</taxon>
        <taxon>Culicoidea</taxon>
        <taxon>Culicidae</taxon>
        <taxon>Anophelinae</taxon>
        <taxon>Anopheles</taxon>
    </lineage>
</organism>
<sequence>MSKYSISLLVMWATTNRLVTLAVIIPNAMIYRAGWFSYSCSVDFCEMTYAGTTTNRNGMIGDSTLVPATVDPFLPTPPVKITDAF</sequence>
<reference evidence="1" key="1">
    <citation type="submission" date="2018-01" db="EMBL/GenBank/DDBJ databases">
        <title>An insight into the sialome of Amazonian anophelines.</title>
        <authorList>
            <person name="Ribeiro J.M."/>
            <person name="Scarpassa V."/>
            <person name="Calvo E."/>
        </authorList>
    </citation>
    <scope>NUCLEOTIDE SEQUENCE</scope>
    <source>
        <tissue evidence="1">Salivary glands</tissue>
    </source>
</reference>
<accession>A0A2M4B2K3</accession>
<proteinExistence type="predicted"/>
<evidence type="ECO:0000313" key="1">
    <source>
        <dbReference type="EMBL" id="MBW47265.1"/>
    </source>
</evidence>
<dbReference type="EMBL" id="GGFK01013944">
    <property type="protein sequence ID" value="MBW47265.1"/>
    <property type="molecule type" value="Transcribed_RNA"/>
</dbReference>